<dbReference type="EMBL" id="JAIZAY010000001">
    <property type="protein sequence ID" value="KAJ8049493.1"/>
    <property type="molecule type" value="Genomic_DNA"/>
</dbReference>
<keyword evidence="1" id="KW-0812">Transmembrane</keyword>
<evidence type="ECO:0000313" key="2">
    <source>
        <dbReference type="EMBL" id="KAJ8049493.1"/>
    </source>
</evidence>
<keyword evidence="1" id="KW-1133">Transmembrane helix</keyword>
<comment type="caution">
    <text evidence="2">The sequence shown here is derived from an EMBL/GenBank/DDBJ whole genome shotgun (WGS) entry which is preliminary data.</text>
</comment>
<dbReference type="AlphaFoldDB" id="A0A9Q1CRE0"/>
<sequence length="78" mass="8334">MGQQHLQKIAGCVLRGPIKQFTLVLGSVLALLVTLTETVLGLVISALKRASTGKSLERVVGKECVWGIDVREGFVDGE</sequence>
<gene>
    <name evidence="2" type="ORF">HOLleu_02262</name>
</gene>
<protein>
    <submittedName>
        <fullName evidence="2">Uncharacterized protein</fullName>
    </submittedName>
</protein>
<name>A0A9Q1CRE0_HOLLE</name>
<proteinExistence type="predicted"/>
<reference evidence="2" key="1">
    <citation type="submission" date="2021-10" db="EMBL/GenBank/DDBJ databases">
        <title>Tropical sea cucumber genome reveals ecological adaptation and Cuvierian tubules defense mechanism.</title>
        <authorList>
            <person name="Chen T."/>
        </authorList>
    </citation>
    <scope>NUCLEOTIDE SEQUENCE</scope>
    <source>
        <strain evidence="2">Nanhai2018</strain>
        <tissue evidence="2">Muscle</tissue>
    </source>
</reference>
<evidence type="ECO:0000256" key="1">
    <source>
        <dbReference type="SAM" id="Phobius"/>
    </source>
</evidence>
<accession>A0A9Q1CRE0</accession>
<evidence type="ECO:0000313" key="3">
    <source>
        <dbReference type="Proteomes" id="UP001152320"/>
    </source>
</evidence>
<keyword evidence="1" id="KW-0472">Membrane</keyword>
<keyword evidence="3" id="KW-1185">Reference proteome</keyword>
<feature type="transmembrane region" description="Helical" evidence="1">
    <location>
        <begin position="23"/>
        <end position="47"/>
    </location>
</feature>
<organism evidence="2 3">
    <name type="scientific">Holothuria leucospilota</name>
    <name type="common">Black long sea cucumber</name>
    <name type="synonym">Mertensiothuria leucospilota</name>
    <dbReference type="NCBI Taxonomy" id="206669"/>
    <lineage>
        <taxon>Eukaryota</taxon>
        <taxon>Metazoa</taxon>
        <taxon>Echinodermata</taxon>
        <taxon>Eleutherozoa</taxon>
        <taxon>Echinozoa</taxon>
        <taxon>Holothuroidea</taxon>
        <taxon>Aspidochirotacea</taxon>
        <taxon>Aspidochirotida</taxon>
        <taxon>Holothuriidae</taxon>
        <taxon>Holothuria</taxon>
    </lineage>
</organism>
<dbReference type="Proteomes" id="UP001152320">
    <property type="component" value="Chromosome 1"/>
</dbReference>